<dbReference type="InterPro" id="IPR038654">
    <property type="entry name" value="PINIT_sf"/>
</dbReference>
<dbReference type="AlphaFoldDB" id="A0AAQ3M665"/>
<dbReference type="GO" id="GO:0016925">
    <property type="term" value="P:protein sumoylation"/>
    <property type="evidence" value="ECO:0007669"/>
    <property type="project" value="TreeGrafter"/>
</dbReference>
<feature type="compositionally biased region" description="Low complexity" evidence="9">
    <location>
        <begin position="78"/>
        <end position="94"/>
    </location>
</feature>
<dbReference type="GO" id="GO:0008270">
    <property type="term" value="F:zinc ion binding"/>
    <property type="evidence" value="ECO:0007669"/>
    <property type="project" value="UniProtKB-KW"/>
</dbReference>
<dbReference type="InterPro" id="IPR004181">
    <property type="entry name" value="Znf_MIZ"/>
</dbReference>
<dbReference type="Pfam" id="PF14324">
    <property type="entry name" value="PINIT"/>
    <property type="match status" value="1"/>
</dbReference>
<feature type="compositionally biased region" description="Polar residues" evidence="9">
    <location>
        <begin position="515"/>
        <end position="527"/>
    </location>
</feature>
<dbReference type="SUPFAM" id="SSF57850">
    <property type="entry name" value="RING/U-box"/>
    <property type="match status" value="1"/>
</dbReference>
<dbReference type="PANTHER" id="PTHR10782:SF4">
    <property type="entry name" value="TONALLI, ISOFORM E"/>
    <property type="match status" value="1"/>
</dbReference>
<evidence type="ECO:0000259" key="11">
    <source>
        <dbReference type="PROSITE" id="PS51466"/>
    </source>
</evidence>
<evidence type="ECO:0000313" key="12">
    <source>
        <dbReference type="EMBL" id="WPH02064.1"/>
    </source>
</evidence>
<feature type="compositionally biased region" description="Polar residues" evidence="9">
    <location>
        <begin position="573"/>
        <end position="592"/>
    </location>
</feature>
<comment type="pathway">
    <text evidence="1">Protein modification; protein sumoylation.</text>
</comment>
<evidence type="ECO:0000313" key="13">
    <source>
        <dbReference type="Proteomes" id="UP001303373"/>
    </source>
</evidence>
<comment type="similarity">
    <text evidence="2">Belongs to the PIAS family.</text>
</comment>
<evidence type="ECO:0000256" key="8">
    <source>
        <dbReference type="PROSITE-ProRule" id="PRU00452"/>
    </source>
</evidence>
<dbReference type="PANTHER" id="PTHR10782">
    <property type="entry name" value="ZINC FINGER MIZ DOMAIN-CONTAINING PROTEIN"/>
    <property type="match status" value="1"/>
</dbReference>
<dbReference type="Pfam" id="PF02037">
    <property type="entry name" value="SAP"/>
    <property type="match status" value="1"/>
</dbReference>
<dbReference type="GO" id="GO:0061665">
    <property type="term" value="F:SUMO ligase activity"/>
    <property type="evidence" value="ECO:0007669"/>
    <property type="project" value="TreeGrafter"/>
</dbReference>
<dbReference type="GO" id="GO:0000785">
    <property type="term" value="C:chromatin"/>
    <property type="evidence" value="ECO:0007669"/>
    <property type="project" value="TreeGrafter"/>
</dbReference>
<proteinExistence type="inferred from homology"/>
<evidence type="ECO:0000256" key="4">
    <source>
        <dbReference type="ARBA" id="ARBA00022723"/>
    </source>
</evidence>
<dbReference type="Gene3D" id="3.30.40.10">
    <property type="entry name" value="Zinc/RING finger domain, C3HC4 (zinc finger)"/>
    <property type="match status" value="1"/>
</dbReference>
<keyword evidence="6" id="KW-0833">Ubl conjugation pathway</keyword>
<dbReference type="Pfam" id="PF02891">
    <property type="entry name" value="zf-MIZ"/>
    <property type="match status" value="1"/>
</dbReference>
<evidence type="ECO:0000256" key="2">
    <source>
        <dbReference type="ARBA" id="ARBA00005383"/>
    </source>
</evidence>
<keyword evidence="13" id="KW-1185">Reference proteome</keyword>
<feature type="region of interest" description="Disordered" evidence="9">
    <location>
        <begin position="479"/>
        <end position="650"/>
    </location>
</feature>
<keyword evidence="5 8" id="KW-0863">Zinc-finger</keyword>
<organism evidence="12 13">
    <name type="scientific">Acrodontium crateriforme</name>
    <dbReference type="NCBI Taxonomy" id="150365"/>
    <lineage>
        <taxon>Eukaryota</taxon>
        <taxon>Fungi</taxon>
        <taxon>Dikarya</taxon>
        <taxon>Ascomycota</taxon>
        <taxon>Pezizomycotina</taxon>
        <taxon>Dothideomycetes</taxon>
        <taxon>Dothideomycetidae</taxon>
        <taxon>Mycosphaerellales</taxon>
        <taxon>Teratosphaeriaceae</taxon>
        <taxon>Acrodontium</taxon>
    </lineage>
</organism>
<name>A0AAQ3M665_9PEZI</name>
<dbReference type="Gene3D" id="2.60.120.780">
    <property type="entry name" value="PINIT domain"/>
    <property type="match status" value="1"/>
</dbReference>
<dbReference type="PROSITE" id="PS51466">
    <property type="entry name" value="PINIT"/>
    <property type="match status" value="1"/>
</dbReference>
<evidence type="ECO:0000256" key="7">
    <source>
        <dbReference type="ARBA" id="ARBA00022833"/>
    </source>
</evidence>
<dbReference type="SMART" id="SM00513">
    <property type="entry name" value="SAP"/>
    <property type="match status" value="1"/>
</dbReference>
<evidence type="ECO:0000256" key="5">
    <source>
        <dbReference type="ARBA" id="ARBA00022771"/>
    </source>
</evidence>
<keyword evidence="3" id="KW-0808">Transferase</keyword>
<sequence>MAHLLLQQRPNVEAHIRVLINADLKEICKAYNVQVSGTKAVLQKRCLDILDGLVQRGDTNGFNDFAYRASHNGRPRTETNTTSRSTNGSSNPGSWNGAAINGAKPASTKGLPVGGKYFKSSPFYEVLETVLPLQDLAEMPQNRNTVRTQLRLSEAVTQQLKSDKSLRLLVYCGLTQGMAPYSPVDVAFPNQLEVKINDDDVKHNFKGLKNKVGTTKPADITDKCRLIANYSNQIAVTYALTTKRYAYTVHLARYISSDKLVNIIKTAKVIPKQTVLDEMNKANADPDIAATAIRMSLKDPVSTIRITLPIRSTICSHNQCFDGAMFLQLQEQAPQWQCPICNKSITFASLCVDKYFEDILERTPKSIEKVDIEPNGEWKMIKLEEEPRQNGGGKQARAAYDHDDDDDDDDEDLVEITDGHSRVSNGTGVQSQATSHYSPVVSTGPSSFTPRFVSREPSIAQSTSTVGNKRSAEAVIDLTLSDDDEPPRPVKRVAPSQPQPTVSSANVHGVALPRSATSFSLSYNNPTPAAERPTSRPAAANQAENHRTFSSMGRLPGLGSNASFGFQRPVENPRSSLPPSQSPVAGPTQPSFGVSGFHPQSQPSSSPPAEHGVHQQLQQLPQDSSLRLPPIHSPWRGDRPHYSSSSSPPG</sequence>
<feature type="domain" description="SP-RING-type" evidence="10">
    <location>
        <begin position="284"/>
        <end position="369"/>
    </location>
</feature>
<dbReference type="InterPro" id="IPR023321">
    <property type="entry name" value="PINIT"/>
</dbReference>
<keyword evidence="4" id="KW-0479">Metal-binding</keyword>
<evidence type="ECO:0000256" key="9">
    <source>
        <dbReference type="SAM" id="MobiDB-lite"/>
    </source>
</evidence>
<feature type="compositionally biased region" description="Acidic residues" evidence="9">
    <location>
        <begin position="402"/>
        <end position="415"/>
    </location>
</feature>
<feature type="compositionally biased region" description="Low complexity" evidence="9">
    <location>
        <begin position="615"/>
        <end position="630"/>
    </location>
</feature>
<gene>
    <name evidence="12" type="ORF">R9X50_00491900</name>
</gene>
<evidence type="ECO:0000256" key="3">
    <source>
        <dbReference type="ARBA" id="ARBA00022679"/>
    </source>
</evidence>
<feature type="region of interest" description="Disordered" evidence="9">
    <location>
        <begin position="383"/>
        <end position="445"/>
    </location>
</feature>
<dbReference type="InterPro" id="IPR013083">
    <property type="entry name" value="Znf_RING/FYVE/PHD"/>
</dbReference>
<keyword evidence="7" id="KW-0862">Zinc</keyword>
<feature type="compositionally biased region" description="Low complexity" evidence="9">
    <location>
        <begin position="599"/>
        <end position="608"/>
    </location>
</feature>
<reference evidence="12 13" key="1">
    <citation type="submission" date="2023-11" db="EMBL/GenBank/DDBJ databases">
        <title>An acidophilic fungus is an integral part of prey digestion in a carnivorous sundew plant.</title>
        <authorList>
            <person name="Tsai I.J."/>
        </authorList>
    </citation>
    <scope>NUCLEOTIDE SEQUENCE [LARGE SCALE GENOMIC DNA]</scope>
    <source>
        <strain evidence="12">169a</strain>
    </source>
</reference>
<dbReference type="PROSITE" id="PS51044">
    <property type="entry name" value="ZF_SP_RING"/>
    <property type="match status" value="1"/>
</dbReference>
<feature type="compositionally biased region" description="Polar residues" evidence="9">
    <location>
        <begin position="422"/>
        <end position="445"/>
    </location>
</feature>
<evidence type="ECO:0000256" key="1">
    <source>
        <dbReference type="ARBA" id="ARBA00004718"/>
    </source>
</evidence>
<evidence type="ECO:0000259" key="10">
    <source>
        <dbReference type="PROSITE" id="PS51044"/>
    </source>
</evidence>
<feature type="domain" description="PINIT" evidence="11">
    <location>
        <begin position="104"/>
        <end position="255"/>
    </location>
</feature>
<protein>
    <submittedName>
        <fullName evidence="12">Uncharacterized protein</fullName>
    </submittedName>
</protein>
<feature type="region of interest" description="Disordered" evidence="9">
    <location>
        <begin position="65"/>
        <end position="101"/>
    </location>
</feature>
<dbReference type="EMBL" id="CP138586">
    <property type="protein sequence ID" value="WPH02064.1"/>
    <property type="molecule type" value="Genomic_DNA"/>
</dbReference>
<dbReference type="Proteomes" id="UP001303373">
    <property type="component" value="Chromosome 7"/>
</dbReference>
<evidence type="ECO:0000256" key="6">
    <source>
        <dbReference type="ARBA" id="ARBA00022786"/>
    </source>
</evidence>
<dbReference type="InterPro" id="IPR003034">
    <property type="entry name" value="SAP_dom"/>
</dbReference>
<accession>A0AAQ3M665</accession>